<dbReference type="Proteomes" id="UP000292958">
    <property type="component" value="Unassembled WGS sequence"/>
</dbReference>
<dbReference type="EMBL" id="SHKW01000002">
    <property type="protein sequence ID" value="RZU35594.1"/>
    <property type="molecule type" value="Genomic_DNA"/>
</dbReference>
<evidence type="ECO:0000313" key="2">
    <source>
        <dbReference type="Proteomes" id="UP000292958"/>
    </source>
</evidence>
<sequence length="57" mass="6557">MTRTDLEINQEGMWRTLVFEQQTTLTLAVEMLLRCHLSPEQILTKTAMALEGSHHDS</sequence>
<comment type="caution">
    <text evidence="1">The sequence shown here is derived from an EMBL/GenBank/DDBJ whole genome shotgun (WGS) entry which is preliminary data.</text>
</comment>
<dbReference type="RefSeq" id="WP_165420323.1">
    <property type="nucleotide sequence ID" value="NZ_SHKW01000002.1"/>
</dbReference>
<protein>
    <submittedName>
        <fullName evidence="1">Uncharacterized protein</fullName>
    </submittedName>
</protein>
<reference evidence="1 2" key="1">
    <citation type="submission" date="2019-02" db="EMBL/GenBank/DDBJ databases">
        <title>Genomic Encyclopedia of Archaeal and Bacterial Type Strains, Phase II (KMG-II): from individual species to whole genera.</title>
        <authorList>
            <person name="Goeker M."/>
        </authorList>
    </citation>
    <scope>NUCLEOTIDE SEQUENCE [LARGE SCALE GENOMIC DNA]</scope>
    <source>
        <strain evidence="1 2">DSM 18101</strain>
    </source>
</reference>
<evidence type="ECO:0000313" key="1">
    <source>
        <dbReference type="EMBL" id="RZU35594.1"/>
    </source>
</evidence>
<name>A0A4Q7YFP9_9BACT</name>
<accession>A0A4Q7YFP9</accession>
<gene>
    <name evidence="1" type="ORF">BDD14_5671</name>
</gene>
<proteinExistence type="predicted"/>
<keyword evidence="2" id="KW-1185">Reference proteome</keyword>
<dbReference type="AlphaFoldDB" id="A0A4Q7YFP9"/>
<organism evidence="1 2">
    <name type="scientific">Edaphobacter modestus</name>
    <dbReference type="NCBI Taxonomy" id="388466"/>
    <lineage>
        <taxon>Bacteria</taxon>
        <taxon>Pseudomonadati</taxon>
        <taxon>Acidobacteriota</taxon>
        <taxon>Terriglobia</taxon>
        <taxon>Terriglobales</taxon>
        <taxon>Acidobacteriaceae</taxon>
        <taxon>Edaphobacter</taxon>
    </lineage>
</organism>